<name>A0A1H3A0I0_9FLAO</name>
<dbReference type="OrthoDB" id="7205533at2"/>
<evidence type="ECO:0000256" key="2">
    <source>
        <dbReference type="ARBA" id="ARBA00023315"/>
    </source>
</evidence>
<dbReference type="PROSITE" id="PS51186">
    <property type="entry name" value="GNAT"/>
    <property type="match status" value="1"/>
</dbReference>
<dbReference type="InterPro" id="IPR000182">
    <property type="entry name" value="GNAT_dom"/>
</dbReference>
<dbReference type="Gene3D" id="3.40.630.30">
    <property type="match status" value="1"/>
</dbReference>
<protein>
    <submittedName>
        <fullName evidence="4">Spermine/spermidine N-acetyltransferase</fullName>
    </submittedName>
</protein>
<keyword evidence="5" id="KW-1185">Reference proteome</keyword>
<accession>A0A1H3A0I0</accession>
<dbReference type="Pfam" id="PF00583">
    <property type="entry name" value="Acetyltransf_1"/>
    <property type="match status" value="1"/>
</dbReference>
<evidence type="ECO:0000313" key="5">
    <source>
        <dbReference type="Proteomes" id="UP000198569"/>
    </source>
</evidence>
<organism evidence="4 5">
    <name type="scientific">Flavobacterium degerlachei</name>
    <dbReference type="NCBI Taxonomy" id="229203"/>
    <lineage>
        <taxon>Bacteria</taxon>
        <taxon>Pseudomonadati</taxon>
        <taxon>Bacteroidota</taxon>
        <taxon>Flavobacteriia</taxon>
        <taxon>Flavobacteriales</taxon>
        <taxon>Flavobacteriaceae</taxon>
        <taxon>Flavobacterium</taxon>
    </lineage>
</organism>
<reference evidence="5" key="1">
    <citation type="submission" date="2016-10" db="EMBL/GenBank/DDBJ databases">
        <authorList>
            <person name="Varghese N."/>
            <person name="Submissions S."/>
        </authorList>
    </citation>
    <scope>NUCLEOTIDE SEQUENCE [LARGE SCALE GENOMIC DNA]</scope>
    <source>
        <strain evidence="5">DSM 15718</strain>
    </source>
</reference>
<dbReference type="InterPro" id="IPR051556">
    <property type="entry name" value="N-term/lysine_N-AcTrnsfr"/>
</dbReference>
<dbReference type="GO" id="GO:0016747">
    <property type="term" value="F:acyltransferase activity, transferring groups other than amino-acyl groups"/>
    <property type="evidence" value="ECO:0007669"/>
    <property type="project" value="InterPro"/>
</dbReference>
<dbReference type="STRING" id="229203.SAMN05444338_10884"/>
<dbReference type="Proteomes" id="UP000198569">
    <property type="component" value="Unassembled WGS sequence"/>
</dbReference>
<dbReference type="SUPFAM" id="SSF55729">
    <property type="entry name" value="Acyl-CoA N-acyltransferases (Nat)"/>
    <property type="match status" value="1"/>
</dbReference>
<evidence type="ECO:0000256" key="1">
    <source>
        <dbReference type="ARBA" id="ARBA00022679"/>
    </source>
</evidence>
<gene>
    <name evidence="4" type="ORF">SAMN05444338_10884</name>
</gene>
<dbReference type="InterPro" id="IPR016181">
    <property type="entry name" value="Acyl_CoA_acyltransferase"/>
</dbReference>
<proteinExistence type="predicted"/>
<keyword evidence="2" id="KW-0012">Acyltransferase</keyword>
<dbReference type="CDD" id="cd04301">
    <property type="entry name" value="NAT_SF"/>
    <property type="match status" value="1"/>
</dbReference>
<dbReference type="PANTHER" id="PTHR42919">
    <property type="entry name" value="N-ALPHA-ACETYLTRANSFERASE"/>
    <property type="match status" value="1"/>
</dbReference>
<feature type="domain" description="N-acetyltransferase" evidence="3">
    <location>
        <begin position="4"/>
        <end position="173"/>
    </location>
</feature>
<dbReference type="RefSeq" id="WP_091432258.1">
    <property type="nucleotide sequence ID" value="NZ_FNMV01000008.1"/>
</dbReference>
<evidence type="ECO:0000313" key="4">
    <source>
        <dbReference type="EMBL" id="SDX23207.1"/>
    </source>
</evidence>
<sequence length="180" mass="20815">MSQIEIRKASFTDLQSIQKIGSKTFTETFAAVNSAENISNYLEESFNTAQLTIEFNNPDSSFYLATLDNKTIGYLKINFRKAQTEILENEAMEIQRIYVLKEFHGKKVGQFFIDEVLNIAKINPVTFIWLGVWEENHRAIGFYTKNGFVAFDKHVFTLGDDNQTDLLMKLEIKNQKQTKH</sequence>
<dbReference type="AlphaFoldDB" id="A0A1H3A0I0"/>
<dbReference type="PANTHER" id="PTHR42919:SF8">
    <property type="entry name" value="N-ALPHA-ACETYLTRANSFERASE 50"/>
    <property type="match status" value="1"/>
</dbReference>
<dbReference type="EMBL" id="FNMV01000008">
    <property type="protein sequence ID" value="SDX23207.1"/>
    <property type="molecule type" value="Genomic_DNA"/>
</dbReference>
<evidence type="ECO:0000259" key="3">
    <source>
        <dbReference type="PROSITE" id="PS51186"/>
    </source>
</evidence>
<keyword evidence="1 4" id="KW-0808">Transferase</keyword>